<dbReference type="PROSITE" id="PS51186">
    <property type="entry name" value="GNAT"/>
    <property type="match status" value="2"/>
</dbReference>
<evidence type="ECO:0000256" key="1">
    <source>
        <dbReference type="ARBA" id="ARBA00022679"/>
    </source>
</evidence>
<keyword evidence="6" id="KW-1185">Reference proteome</keyword>
<comment type="caution">
    <text evidence="5">The sequence shown here is derived from an EMBL/GenBank/DDBJ whole genome shotgun (WGS) entry which is preliminary data.</text>
</comment>
<evidence type="ECO:0000259" key="4">
    <source>
        <dbReference type="PROSITE" id="PS51186"/>
    </source>
</evidence>
<protein>
    <recommendedName>
        <fullName evidence="4">N-acetyltransferase domain-containing protein</fullName>
    </recommendedName>
</protein>
<sequence>MLPGRRAAVRLVNPAAAGDRPQPPVTAGPWNPDPRARINRDADVFRYRPPLISAYDGRFAHVTPWARETFMRTQGSGKSPTSHDTYKCDVNDYEIRRPAVADAATVHELVAEHDIEVTGGPDWTLDDIADTLKELDLDRDSWLVRSDGRLVGWGYARRNGSSENVDIDVQAREPGAATMLWDMVLGRAADLAREAGHDHAVVDISLYEQDKPMREAAERRGFAPATSFHRMRTDHSGVRPVFVPGVEVEAGSPGQDGHEAVLRAAHRVHQEGFAEHFGFVPKTFDEWTAEMESSSANDWGQLLLARVHGEPAAMLLGTDHFVSDENCGYVRTLAVRPRFRGLGLGKLLLTRAFAADERRGRVGTILHVDSNNVTPALGLYESVGMRPVLVIDVWRAVVRPRG</sequence>
<evidence type="ECO:0000313" key="6">
    <source>
        <dbReference type="Proteomes" id="UP000651728"/>
    </source>
</evidence>
<feature type="region of interest" description="Disordered" evidence="3">
    <location>
        <begin position="14"/>
        <end position="34"/>
    </location>
</feature>
<keyword evidence="2" id="KW-0012">Acyltransferase</keyword>
<dbReference type="InterPro" id="IPR016181">
    <property type="entry name" value="Acyl_CoA_acyltransferase"/>
</dbReference>
<dbReference type="PANTHER" id="PTHR43877">
    <property type="entry name" value="AMINOALKYLPHOSPHONATE N-ACETYLTRANSFERASE-RELATED-RELATED"/>
    <property type="match status" value="1"/>
</dbReference>
<dbReference type="InterPro" id="IPR050832">
    <property type="entry name" value="Bact_Acetyltransf"/>
</dbReference>
<dbReference type="EMBL" id="BOOB01000036">
    <property type="protein sequence ID" value="GIH34400.1"/>
    <property type="molecule type" value="Genomic_DNA"/>
</dbReference>
<feature type="domain" description="N-acetyltransferase" evidence="4">
    <location>
        <begin position="260"/>
        <end position="402"/>
    </location>
</feature>
<dbReference type="Pfam" id="PF00583">
    <property type="entry name" value="Acetyltransf_1"/>
    <property type="match status" value="1"/>
</dbReference>
<dbReference type="Proteomes" id="UP000651728">
    <property type="component" value="Unassembled WGS sequence"/>
</dbReference>
<dbReference type="PANTHER" id="PTHR43877:SF1">
    <property type="entry name" value="ACETYLTRANSFERASE"/>
    <property type="match status" value="1"/>
</dbReference>
<keyword evidence="1" id="KW-0808">Transferase</keyword>
<proteinExistence type="predicted"/>
<evidence type="ECO:0000313" key="5">
    <source>
        <dbReference type="EMBL" id="GIH34400.1"/>
    </source>
</evidence>
<dbReference type="InterPro" id="IPR000182">
    <property type="entry name" value="GNAT_dom"/>
</dbReference>
<reference evidence="5 6" key="1">
    <citation type="submission" date="2021-01" db="EMBL/GenBank/DDBJ databases">
        <title>Whole genome shotgun sequence of Microbispora amethystogenes NBRC 101907.</title>
        <authorList>
            <person name="Komaki H."/>
            <person name="Tamura T."/>
        </authorList>
    </citation>
    <scope>NUCLEOTIDE SEQUENCE [LARGE SCALE GENOMIC DNA]</scope>
    <source>
        <strain evidence="5 6">NBRC 101907</strain>
    </source>
</reference>
<dbReference type="Gene3D" id="3.40.630.30">
    <property type="match status" value="1"/>
</dbReference>
<evidence type="ECO:0000256" key="3">
    <source>
        <dbReference type="SAM" id="MobiDB-lite"/>
    </source>
</evidence>
<accession>A0ABQ4FHW5</accession>
<feature type="domain" description="N-acetyltransferase" evidence="4">
    <location>
        <begin position="93"/>
        <end position="249"/>
    </location>
</feature>
<name>A0ABQ4FHW5_9ACTN</name>
<gene>
    <name evidence="5" type="ORF">Mam01_45640</name>
</gene>
<evidence type="ECO:0000256" key="2">
    <source>
        <dbReference type="ARBA" id="ARBA00023315"/>
    </source>
</evidence>
<dbReference type="SUPFAM" id="SSF55729">
    <property type="entry name" value="Acyl-CoA N-acyltransferases (Nat)"/>
    <property type="match status" value="2"/>
</dbReference>
<organism evidence="5 6">
    <name type="scientific">Microbispora amethystogenes</name>
    <dbReference type="NCBI Taxonomy" id="1427754"/>
    <lineage>
        <taxon>Bacteria</taxon>
        <taxon>Bacillati</taxon>
        <taxon>Actinomycetota</taxon>
        <taxon>Actinomycetes</taxon>
        <taxon>Streptosporangiales</taxon>
        <taxon>Streptosporangiaceae</taxon>
        <taxon>Microbispora</taxon>
    </lineage>
</organism>